<feature type="domain" description="PAS" evidence="11">
    <location>
        <begin position="283"/>
        <end position="355"/>
    </location>
</feature>
<evidence type="ECO:0000256" key="7">
    <source>
        <dbReference type="ARBA" id="ARBA00022840"/>
    </source>
</evidence>
<dbReference type="InterPro" id="IPR035965">
    <property type="entry name" value="PAS-like_dom_sf"/>
</dbReference>
<feature type="domain" description="Histidine kinase" evidence="10">
    <location>
        <begin position="431"/>
        <end position="642"/>
    </location>
</feature>
<sequence length="642" mass="70878">MSFFTPSPTPERARRLVWILPRIALVLFVASVGGLLWYSHVDEREEQRATLVSDALWIEQNLRFQLDQTQERLKTLARAAESGSLTERDLTNQFTALQQASPGVIALRVESPTTPALAAHWPGNGPAAGSLAHSRRLAELTGRPAYSEPLSLNRDTVVAQIIAEGNGTAIALISLTRLIQQQVPWWFAAKYQLVLQDRSERVIAAKSQLNIRPGAGAMAWQMAFDPPGRGLTLKVTAYRDNSGLARNLLIGAVAMMAAALLFSWWRLKRHVQGRENAERALEEAYAFRQAMEESLPVGMRARDLQGRIIYTNPAFCRMTGFSAEALIGAMPPYPYWDPDTLEEHQRRNQEVLEGRAPASGFDARILHRDGHVVHTKVYTAPLIDRLGRHRGWMSSVIDVTEQKQAEAFRREQETRLQQTARLVSMGEMASTLAHELNQPLMAMSSYTGAARRLLEAGDSGELAATLEKIGQQAHRAAEVVRRIREFVRRRAPLLESVSIDSVIEDAVGLIAPELRARGVRLALSLAGDLPSIQGDRILLEQVMLNLIRNALDAVEGQSAERRHIEVTSRLNGDSIIVSVADRGHGIDQTGAERLFDAFYTTKPLGMGMGLSICRSVVENHHGKLSVAAHPEGGAVFTVSLPS</sequence>
<accession>A0A918P1B7</accession>
<dbReference type="Pfam" id="PF00989">
    <property type="entry name" value="PAS"/>
    <property type="match status" value="1"/>
</dbReference>
<evidence type="ECO:0000313" key="13">
    <source>
        <dbReference type="EMBL" id="GGY12735.1"/>
    </source>
</evidence>
<evidence type="ECO:0000256" key="1">
    <source>
        <dbReference type="ARBA" id="ARBA00000085"/>
    </source>
</evidence>
<dbReference type="NCBIfam" id="TIGR00229">
    <property type="entry name" value="sensory_box"/>
    <property type="match status" value="1"/>
</dbReference>
<evidence type="ECO:0000256" key="8">
    <source>
        <dbReference type="ARBA" id="ARBA00023012"/>
    </source>
</evidence>
<dbReference type="InterPro" id="IPR000014">
    <property type="entry name" value="PAS"/>
</dbReference>
<dbReference type="SMART" id="SM00388">
    <property type="entry name" value="HisKA"/>
    <property type="match status" value="1"/>
</dbReference>
<keyword evidence="9" id="KW-0472">Membrane</keyword>
<evidence type="ECO:0000256" key="5">
    <source>
        <dbReference type="ARBA" id="ARBA00022741"/>
    </source>
</evidence>
<dbReference type="SUPFAM" id="SSF55874">
    <property type="entry name" value="ATPase domain of HSP90 chaperone/DNA topoisomerase II/histidine kinase"/>
    <property type="match status" value="1"/>
</dbReference>
<keyword evidence="5" id="KW-0547">Nucleotide-binding</keyword>
<keyword evidence="6 13" id="KW-0418">Kinase</keyword>
<dbReference type="GO" id="GO:0006355">
    <property type="term" value="P:regulation of DNA-templated transcription"/>
    <property type="evidence" value="ECO:0007669"/>
    <property type="project" value="InterPro"/>
</dbReference>
<dbReference type="Proteomes" id="UP000645257">
    <property type="component" value="Unassembled WGS sequence"/>
</dbReference>
<dbReference type="SMART" id="SM00091">
    <property type="entry name" value="PAS"/>
    <property type="match status" value="1"/>
</dbReference>
<dbReference type="InterPro" id="IPR013767">
    <property type="entry name" value="PAS_fold"/>
</dbReference>
<dbReference type="AlphaFoldDB" id="A0A918P1B7"/>
<keyword evidence="9" id="KW-1133">Transmembrane helix</keyword>
<evidence type="ECO:0000256" key="6">
    <source>
        <dbReference type="ARBA" id="ARBA00022777"/>
    </source>
</evidence>
<dbReference type="PROSITE" id="PS50113">
    <property type="entry name" value="PAC"/>
    <property type="match status" value="1"/>
</dbReference>
<dbReference type="InterPro" id="IPR000700">
    <property type="entry name" value="PAS-assoc_C"/>
</dbReference>
<dbReference type="GO" id="GO:0005524">
    <property type="term" value="F:ATP binding"/>
    <property type="evidence" value="ECO:0007669"/>
    <property type="project" value="UniProtKB-KW"/>
</dbReference>
<evidence type="ECO:0000256" key="4">
    <source>
        <dbReference type="ARBA" id="ARBA00022679"/>
    </source>
</evidence>
<dbReference type="PANTHER" id="PTHR43065:SF10">
    <property type="entry name" value="PEROXIDE STRESS-ACTIVATED HISTIDINE KINASE MAK3"/>
    <property type="match status" value="1"/>
</dbReference>
<dbReference type="InterPro" id="IPR005467">
    <property type="entry name" value="His_kinase_dom"/>
</dbReference>
<keyword evidence="8" id="KW-0902">Two-component regulatory system</keyword>
<feature type="transmembrane region" description="Helical" evidence="9">
    <location>
        <begin position="248"/>
        <end position="267"/>
    </location>
</feature>
<dbReference type="EMBL" id="BMYX01000006">
    <property type="protein sequence ID" value="GGY12735.1"/>
    <property type="molecule type" value="Genomic_DNA"/>
</dbReference>
<protein>
    <recommendedName>
        <fullName evidence="2">histidine kinase</fullName>
        <ecNumber evidence="2">2.7.13.3</ecNumber>
    </recommendedName>
</protein>
<keyword evidence="4" id="KW-0808">Transferase</keyword>
<name>A0A918P1B7_9NEIS</name>
<dbReference type="PRINTS" id="PR00344">
    <property type="entry name" value="BCTRLSENSOR"/>
</dbReference>
<evidence type="ECO:0000256" key="3">
    <source>
        <dbReference type="ARBA" id="ARBA00022553"/>
    </source>
</evidence>
<dbReference type="InterPro" id="IPR036097">
    <property type="entry name" value="HisK_dim/P_sf"/>
</dbReference>
<dbReference type="GO" id="GO:0000155">
    <property type="term" value="F:phosphorelay sensor kinase activity"/>
    <property type="evidence" value="ECO:0007669"/>
    <property type="project" value="InterPro"/>
</dbReference>
<comment type="catalytic activity">
    <reaction evidence="1">
        <text>ATP + protein L-histidine = ADP + protein N-phospho-L-histidine.</text>
        <dbReference type="EC" id="2.7.13.3"/>
    </reaction>
</comment>
<dbReference type="PANTHER" id="PTHR43065">
    <property type="entry name" value="SENSOR HISTIDINE KINASE"/>
    <property type="match status" value="1"/>
</dbReference>
<evidence type="ECO:0000313" key="14">
    <source>
        <dbReference type="Proteomes" id="UP000645257"/>
    </source>
</evidence>
<dbReference type="InterPro" id="IPR003661">
    <property type="entry name" value="HisK_dim/P_dom"/>
</dbReference>
<dbReference type="CDD" id="cd00130">
    <property type="entry name" value="PAS"/>
    <property type="match status" value="1"/>
</dbReference>
<reference evidence="13" key="1">
    <citation type="journal article" date="2014" name="Int. J. Syst. Evol. Microbiol.">
        <title>Complete genome sequence of Corynebacterium casei LMG S-19264T (=DSM 44701T), isolated from a smear-ripened cheese.</title>
        <authorList>
            <consortium name="US DOE Joint Genome Institute (JGI-PGF)"/>
            <person name="Walter F."/>
            <person name="Albersmeier A."/>
            <person name="Kalinowski J."/>
            <person name="Ruckert C."/>
        </authorList>
    </citation>
    <scope>NUCLEOTIDE SEQUENCE</scope>
    <source>
        <strain evidence="13">KCTC 32182</strain>
    </source>
</reference>
<dbReference type="Pfam" id="PF00512">
    <property type="entry name" value="HisKA"/>
    <property type="match status" value="1"/>
</dbReference>
<gene>
    <name evidence="13" type="primary">dctS</name>
    <name evidence="13" type="ORF">GCM10011289_15050</name>
</gene>
<dbReference type="Gene3D" id="1.10.287.130">
    <property type="match status" value="1"/>
</dbReference>
<organism evidence="13 14">
    <name type="scientific">Paludibacterium paludis</name>
    <dbReference type="NCBI Taxonomy" id="1225769"/>
    <lineage>
        <taxon>Bacteria</taxon>
        <taxon>Pseudomonadati</taxon>
        <taxon>Pseudomonadota</taxon>
        <taxon>Betaproteobacteria</taxon>
        <taxon>Neisseriales</taxon>
        <taxon>Chromobacteriaceae</taxon>
        <taxon>Paludibacterium</taxon>
    </lineage>
</organism>
<dbReference type="PROSITE" id="PS50109">
    <property type="entry name" value="HIS_KIN"/>
    <property type="match status" value="1"/>
</dbReference>
<dbReference type="InterPro" id="IPR036890">
    <property type="entry name" value="HATPase_C_sf"/>
</dbReference>
<proteinExistence type="predicted"/>
<evidence type="ECO:0000259" key="12">
    <source>
        <dbReference type="PROSITE" id="PS50113"/>
    </source>
</evidence>
<dbReference type="Pfam" id="PF02518">
    <property type="entry name" value="HATPase_c"/>
    <property type="match status" value="1"/>
</dbReference>
<reference evidence="13" key="2">
    <citation type="submission" date="2020-09" db="EMBL/GenBank/DDBJ databases">
        <authorList>
            <person name="Sun Q."/>
            <person name="Kim S."/>
        </authorList>
    </citation>
    <scope>NUCLEOTIDE SEQUENCE</scope>
    <source>
        <strain evidence="13">KCTC 32182</strain>
    </source>
</reference>
<dbReference type="EC" id="2.7.13.3" evidence="2"/>
<evidence type="ECO:0000259" key="11">
    <source>
        <dbReference type="PROSITE" id="PS50112"/>
    </source>
</evidence>
<dbReference type="InterPro" id="IPR004358">
    <property type="entry name" value="Sig_transdc_His_kin-like_C"/>
</dbReference>
<keyword evidence="9" id="KW-0812">Transmembrane</keyword>
<dbReference type="PROSITE" id="PS50112">
    <property type="entry name" value="PAS"/>
    <property type="match status" value="1"/>
</dbReference>
<dbReference type="RefSeq" id="WP_189532880.1">
    <property type="nucleotide sequence ID" value="NZ_BMYX01000006.1"/>
</dbReference>
<dbReference type="SUPFAM" id="SSF47384">
    <property type="entry name" value="Homodimeric domain of signal transducing histidine kinase"/>
    <property type="match status" value="1"/>
</dbReference>
<evidence type="ECO:0000256" key="2">
    <source>
        <dbReference type="ARBA" id="ARBA00012438"/>
    </source>
</evidence>
<dbReference type="Gene3D" id="3.30.450.20">
    <property type="entry name" value="PAS domain"/>
    <property type="match status" value="1"/>
</dbReference>
<evidence type="ECO:0000256" key="9">
    <source>
        <dbReference type="SAM" id="Phobius"/>
    </source>
</evidence>
<evidence type="ECO:0000259" key="10">
    <source>
        <dbReference type="PROSITE" id="PS50109"/>
    </source>
</evidence>
<comment type="caution">
    <text evidence="13">The sequence shown here is derived from an EMBL/GenBank/DDBJ whole genome shotgun (WGS) entry which is preliminary data.</text>
</comment>
<keyword evidence="7" id="KW-0067">ATP-binding</keyword>
<dbReference type="InterPro" id="IPR003594">
    <property type="entry name" value="HATPase_dom"/>
</dbReference>
<keyword evidence="3" id="KW-0597">Phosphoprotein</keyword>
<feature type="transmembrane region" description="Helical" evidence="9">
    <location>
        <begin position="16"/>
        <end position="38"/>
    </location>
</feature>
<dbReference type="SUPFAM" id="SSF55785">
    <property type="entry name" value="PYP-like sensor domain (PAS domain)"/>
    <property type="match status" value="1"/>
</dbReference>
<keyword evidence="14" id="KW-1185">Reference proteome</keyword>
<dbReference type="CDD" id="cd00082">
    <property type="entry name" value="HisKA"/>
    <property type="match status" value="1"/>
</dbReference>
<feature type="domain" description="PAC" evidence="12">
    <location>
        <begin position="359"/>
        <end position="411"/>
    </location>
</feature>
<dbReference type="Gene3D" id="3.30.565.10">
    <property type="entry name" value="Histidine kinase-like ATPase, C-terminal domain"/>
    <property type="match status" value="1"/>
</dbReference>
<dbReference type="SMART" id="SM00387">
    <property type="entry name" value="HATPase_c"/>
    <property type="match status" value="1"/>
</dbReference>